<dbReference type="PANTHER" id="PTHR10196">
    <property type="entry name" value="SUGAR KINASE"/>
    <property type="match status" value="1"/>
</dbReference>
<evidence type="ECO:0000256" key="2">
    <source>
        <dbReference type="ARBA" id="ARBA00009156"/>
    </source>
</evidence>
<dbReference type="Proteomes" id="UP001153636">
    <property type="component" value="Chromosome 19"/>
</dbReference>
<dbReference type="GO" id="GO:0006071">
    <property type="term" value="P:glycerol metabolic process"/>
    <property type="evidence" value="ECO:0007669"/>
    <property type="project" value="UniProtKB-KW"/>
</dbReference>
<proteinExistence type="inferred from homology"/>
<dbReference type="GO" id="GO:0006072">
    <property type="term" value="P:glycerol-3-phosphate metabolic process"/>
    <property type="evidence" value="ECO:0007669"/>
    <property type="project" value="InterPro"/>
</dbReference>
<evidence type="ECO:0000256" key="10">
    <source>
        <dbReference type="ARBA" id="ARBA00052101"/>
    </source>
</evidence>
<evidence type="ECO:0000256" key="8">
    <source>
        <dbReference type="ARBA" id="ARBA00022840"/>
    </source>
</evidence>
<accession>A0A9P0CNG1</accession>
<keyword evidence="7" id="KW-0319">Glycerol metabolism</keyword>
<dbReference type="GO" id="GO:0005524">
    <property type="term" value="F:ATP binding"/>
    <property type="evidence" value="ECO:0007669"/>
    <property type="project" value="UniProtKB-KW"/>
</dbReference>
<evidence type="ECO:0000256" key="9">
    <source>
        <dbReference type="ARBA" id="ARBA00043149"/>
    </source>
</evidence>
<feature type="region of interest" description="Disordered" evidence="13">
    <location>
        <begin position="1"/>
        <end position="32"/>
    </location>
</feature>
<evidence type="ECO:0000256" key="11">
    <source>
        <dbReference type="ARBA" id="ARBA00071571"/>
    </source>
</evidence>
<dbReference type="AlphaFoldDB" id="A0A9P0CNG1"/>
<comment type="catalytic activity">
    <reaction evidence="10">
        <text>glycerol + ATP = sn-glycerol 3-phosphate + ADP + H(+)</text>
        <dbReference type="Rhea" id="RHEA:21644"/>
        <dbReference type="ChEBI" id="CHEBI:15378"/>
        <dbReference type="ChEBI" id="CHEBI:17754"/>
        <dbReference type="ChEBI" id="CHEBI:30616"/>
        <dbReference type="ChEBI" id="CHEBI:57597"/>
        <dbReference type="ChEBI" id="CHEBI:456216"/>
        <dbReference type="EC" id="2.7.1.30"/>
    </reaction>
</comment>
<dbReference type="InterPro" id="IPR005999">
    <property type="entry name" value="Glycerol_kin"/>
</dbReference>
<evidence type="ECO:0000313" key="17">
    <source>
        <dbReference type="EMBL" id="CAH1105389.1"/>
    </source>
</evidence>
<dbReference type="InterPro" id="IPR018484">
    <property type="entry name" value="FGGY_N"/>
</dbReference>
<keyword evidence="8" id="KW-0067">ATP-binding</keyword>
<dbReference type="GO" id="GO:0005739">
    <property type="term" value="C:mitochondrion"/>
    <property type="evidence" value="ECO:0007669"/>
    <property type="project" value="TreeGrafter"/>
</dbReference>
<feature type="transmembrane region" description="Helical" evidence="14">
    <location>
        <begin position="695"/>
        <end position="718"/>
    </location>
</feature>
<evidence type="ECO:0000313" key="18">
    <source>
        <dbReference type="Proteomes" id="UP001153636"/>
    </source>
</evidence>
<comment type="pathway">
    <text evidence="1">Polyol metabolism; glycerol degradation via glycerol kinase pathway; sn-glycerol 3-phosphate from glycerol: step 1/1.</text>
</comment>
<evidence type="ECO:0000256" key="6">
    <source>
        <dbReference type="ARBA" id="ARBA00022777"/>
    </source>
</evidence>
<feature type="compositionally biased region" description="Acidic residues" evidence="13">
    <location>
        <begin position="18"/>
        <end position="31"/>
    </location>
</feature>
<evidence type="ECO:0000256" key="14">
    <source>
        <dbReference type="SAM" id="Phobius"/>
    </source>
</evidence>
<keyword evidence="14" id="KW-0472">Membrane</keyword>
<dbReference type="EC" id="2.7.1.30" evidence="3"/>
<gene>
    <name evidence="17" type="ORF">PSYICH_LOCUS6250</name>
</gene>
<dbReference type="PANTHER" id="PTHR10196:SF69">
    <property type="entry name" value="GLYCEROL KINASE"/>
    <property type="match status" value="1"/>
</dbReference>
<evidence type="ECO:0000256" key="12">
    <source>
        <dbReference type="RuleBase" id="RU003733"/>
    </source>
</evidence>
<evidence type="ECO:0000256" key="3">
    <source>
        <dbReference type="ARBA" id="ARBA00012099"/>
    </source>
</evidence>
<dbReference type="Pfam" id="PF00370">
    <property type="entry name" value="FGGY_N"/>
    <property type="match status" value="1"/>
</dbReference>
<feature type="domain" description="Carbohydrate kinase FGGY C-terminal" evidence="16">
    <location>
        <begin position="432"/>
        <end position="623"/>
    </location>
</feature>
<dbReference type="FunFam" id="3.30.420.40:FF:000177">
    <property type="entry name" value="Glycerol kinase"/>
    <property type="match status" value="1"/>
</dbReference>
<dbReference type="OrthoDB" id="5422795at2759"/>
<keyword evidence="5" id="KW-0547">Nucleotide-binding</keyword>
<evidence type="ECO:0000256" key="13">
    <source>
        <dbReference type="SAM" id="MobiDB-lite"/>
    </source>
</evidence>
<dbReference type="EMBL" id="OV651831">
    <property type="protein sequence ID" value="CAH1105389.1"/>
    <property type="molecule type" value="Genomic_DNA"/>
</dbReference>
<organism evidence="17 18">
    <name type="scientific">Psylliodes chrysocephalus</name>
    <dbReference type="NCBI Taxonomy" id="3402493"/>
    <lineage>
        <taxon>Eukaryota</taxon>
        <taxon>Metazoa</taxon>
        <taxon>Ecdysozoa</taxon>
        <taxon>Arthropoda</taxon>
        <taxon>Hexapoda</taxon>
        <taxon>Insecta</taxon>
        <taxon>Pterygota</taxon>
        <taxon>Neoptera</taxon>
        <taxon>Endopterygota</taxon>
        <taxon>Coleoptera</taxon>
        <taxon>Polyphaga</taxon>
        <taxon>Cucujiformia</taxon>
        <taxon>Chrysomeloidea</taxon>
        <taxon>Chrysomelidae</taxon>
        <taxon>Galerucinae</taxon>
        <taxon>Alticini</taxon>
        <taxon>Psylliodes</taxon>
    </lineage>
</organism>
<dbReference type="CDD" id="cd07792">
    <property type="entry name" value="ASKHA_NBD_FGGY_GK1-3-like"/>
    <property type="match status" value="1"/>
</dbReference>
<dbReference type="NCBIfam" id="TIGR01311">
    <property type="entry name" value="glycerol_kin"/>
    <property type="match status" value="1"/>
</dbReference>
<keyword evidence="6 12" id="KW-0418">Kinase</keyword>
<keyword evidence="14" id="KW-0812">Transmembrane</keyword>
<dbReference type="FunFam" id="3.30.420.40:FF:000108">
    <property type="entry name" value="Glycerol kinase, glycosomal"/>
    <property type="match status" value="1"/>
</dbReference>
<evidence type="ECO:0000256" key="4">
    <source>
        <dbReference type="ARBA" id="ARBA00022679"/>
    </source>
</evidence>
<dbReference type="InterPro" id="IPR018483">
    <property type="entry name" value="Carb_kinase_FGGY_CS"/>
</dbReference>
<dbReference type="PROSITE" id="PS00933">
    <property type="entry name" value="FGGY_KINASES_1"/>
    <property type="match status" value="1"/>
</dbReference>
<dbReference type="PROSITE" id="PS00445">
    <property type="entry name" value="FGGY_KINASES_2"/>
    <property type="match status" value="1"/>
</dbReference>
<keyword evidence="4 12" id="KW-0808">Transferase</keyword>
<dbReference type="Pfam" id="PF02782">
    <property type="entry name" value="FGGY_C"/>
    <property type="match status" value="1"/>
</dbReference>
<dbReference type="InterPro" id="IPR043129">
    <property type="entry name" value="ATPase_NBD"/>
</dbReference>
<keyword evidence="18" id="KW-1185">Reference proteome</keyword>
<evidence type="ECO:0000256" key="5">
    <source>
        <dbReference type="ARBA" id="ARBA00022741"/>
    </source>
</evidence>
<keyword evidence="14" id="KW-1133">Transmembrane helix</keyword>
<feature type="compositionally biased region" description="Basic and acidic residues" evidence="13">
    <location>
        <begin position="1"/>
        <end position="17"/>
    </location>
</feature>
<dbReference type="GO" id="GO:0004370">
    <property type="term" value="F:glycerol kinase activity"/>
    <property type="evidence" value="ECO:0007669"/>
    <property type="project" value="UniProtKB-EC"/>
</dbReference>
<reference evidence="17" key="1">
    <citation type="submission" date="2022-01" db="EMBL/GenBank/DDBJ databases">
        <authorList>
            <person name="King R."/>
        </authorList>
    </citation>
    <scope>NUCLEOTIDE SEQUENCE</scope>
</reference>
<evidence type="ECO:0000256" key="7">
    <source>
        <dbReference type="ARBA" id="ARBA00022798"/>
    </source>
</evidence>
<evidence type="ECO:0000259" key="16">
    <source>
        <dbReference type="Pfam" id="PF02782"/>
    </source>
</evidence>
<protein>
    <recommendedName>
        <fullName evidence="11">Probable glycerol kinase</fullName>
        <ecNumber evidence="3">2.7.1.30</ecNumber>
    </recommendedName>
    <alternativeName>
        <fullName evidence="9">ATP:glycerol 3-phosphotransferase</fullName>
    </alternativeName>
</protein>
<feature type="domain" description="Carbohydrate kinase FGGY N-terminal" evidence="15">
    <location>
        <begin position="169"/>
        <end position="423"/>
    </location>
</feature>
<dbReference type="Gene3D" id="3.30.420.40">
    <property type="match status" value="2"/>
</dbReference>
<dbReference type="InterPro" id="IPR042018">
    <property type="entry name" value="GK1-3_metazoan-type"/>
</dbReference>
<name>A0A9P0CNG1_9CUCU</name>
<dbReference type="SUPFAM" id="SSF53067">
    <property type="entry name" value="Actin-like ATPase domain"/>
    <property type="match status" value="2"/>
</dbReference>
<comment type="similarity">
    <text evidence="2 12">Belongs to the FGGY kinase family.</text>
</comment>
<evidence type="ECO:0000256" key="1">
    <source>
        <dbReference type="ARBA" id="ARBA00005190"/>
    </source>
</evidence>
<dbReference type="InterPro" id="IPR018485">
    <property type="entry name" value="FGGY_C"/>
</dbReference>
<dbReference type="NCBIfam" id="NF000756">
    <property type="entry name" value="PRK00047.1"/>
    <property type="match status" value="1"/>
</dbReference>
<sequence length="723" mass="79797">MSDENLKPSGSKEKNESDDPPDNPPDQDECDQGVCYIKEAEEKDDSKTFITDILDKATNIEESAPSRVNFDENLLSKLGLVESKDLENINTDEDASKLKAYIPKGYIDSAIMVLDPDIIPEKQESTSVEDESISLSMLSSIVPSEILEKMSEIFAEEKQDTALKYGPLIGAIDEGTSSTRFLVFASKTAEVLTYHQVPIPSIVPQEGWFEQDPILILHAVKETIKVTCDNLDKLNIDAGEIAAIGITNQRETTILWDRETGLPLYNAIVWMDTRTNTTVDEILKYGLRSQYFLQQACGLPVSTYFSALKIKWLMDNVPAVKTAVDEERCLFGTVDTWIIWNLTGGINGGVHITDVTNASRTMLMNIETLKWDQKLCDVFGIPMNILPEIRSSSEIYACLFMEGILDGVPISGILGDQQAALVGEMCFKNAQAKCTYGTGCFILYNTGQRRVISSHGLLTTVAYQFGPKTQPIYALEGSVAIAGISIKWLRDNLEILKDAAESTELAQSAGTEGEVVFVPAFSGLYAPYWRQDARSVICGLTEETKPGHLVKAALEAVCFQVRDVLEAMTLDCSMPLNKLLVDGGMTVNDYLMQMQSDYTGIPVVRPTLTETTSFGAAIAAGIAEGIAVWELDKILPVPCDTFQPQISEDLRNIKFSKWKMGIERSLGWIKTGGVVNEINLPRMVEWDENKSEERIVAAAPAGLFLIGAAAIIVLSEYFRRSIR</sequence>
<evidence type="ECO:0000259" key="15">
    <source>
        <dbReference type="Pfam" id="PF00370"/>
    </source>
</evidence>